<sequence length="120" mass="14411">INERLEIVKEKPQLSEEESIIRDKEQELYDRCTKSLNATIKLKEEINKAFIQLKDKGIQMEDLRKISELTQEFDVNLYDIILDTFKHDPLTKYALIDTLDKIDNIFKQYDNWRETDLKVF</sequence>
<organism evidence="1">
    <name type="scientific">marine sediment metagenome</name>
    <dbReference type="NCBI Taxonomy" id="412755"/>
    <lineage>
        <taxon>unclassified sequences</taxon>
        <taxon>metagenomes</taxon>
        <taxon>ecological metagenomes</taxon>
    </lineage>
</organism>
<accession>A0A0F9RN25</accession>
<reference evidence="1" key="1">
    <citation type="journal article" date="2015" name="Nature">
        <title>Complex archaea that bridge the gap between prokaryotes and eukaryotes.</title>
        <authorList>
            <person name="Spang A."/>
            <person name="Saw J.H."/>
            <person name="Jorgensen S.L."/>
            <person name="Zaremba-Niedzwiedzka K."/>
            <person name="Martijn J."/>
            <person name="Lind A.E."/>
            <person name="van Eijk R."/>
            <person name="Schleper C."/>
            <person name="Guy L."/>
            <person name="Ettema T.J."/>
        </authorList>
    </citation>
    <scope>NUCLEOTIDE SEQUENCE</scope>
</reference>
<comment type="caution">
    <text evidence="1">The sequence shown here is derived from an EMBL/GenBank/DDBJ whole genome shotgun (WGS) entry which is preliminary data.</text>
</comment>
<name>A0A0F9RN25_9ZZZZ</name>
<dbReference type="EMBL" id="LAZR01002729">
    <property type="protein sequence ID" value="KKN26321.1"/>
    <property type="molecule type" value="Genomic_DNA"/>
</dbReference>
<gene>
    <name evidence="1" type="ORF">LCGC14_0875960</name>
</gene>
<proteinExistence type="predicted"/>
<feature type="non-terminal residue" evidence="1">
    <location>
        <position position="1"/>
    </location>
</feature>
<evidence type="ECO:0000313" key="1">
    <source>
        <dbReference type="EMBL" id="KKN26321.1"/>
    </source>
</evidence>
<dbReference type="AlphaFoldDB" id="A0A0F9RN25"/>
<protein>
    <submittedName>
        <fullName evidence="1">Uncharacterized protein</fullName>
    </submittedName>
</protein>